<dbReference type="Gene3D" id="3.60.15.10">
    <property type="entry name" value="Ribonuclease Z/Hydroxyacylglutathione hydrolase-like"/>
    <property type="match status" value="1"/>
</dbReference>
<reference evidence="2" key="1">
    <citation type="submission" date="2024-07" db="EMBL/GenBank/DDBJ databases">
        <authorList>
            <person name="fu j."/>
        </authorList>
    </citation>
    <scope>NUCLEOTIDE SEQUENCE</scope>
    <source>
        <strain evidence="2">P10A9</strain>
    </source>
</reference>
<dbReference type="PANTHER" id="PTHR42951:SF14">
    <property type="entry name" value="METALLO-BETA-LACTAMASE SUPERFAMILY PROTEIN"/>
    <property type="match status" value="1"/>
</dbReference>
<dbReference type="EMBL" id="CP163302">
    <property type="protein sequence ID" value="XDP44955.1"/>
    <property type="molecule type" value="Genomic_DNA"/>
</dbReference>
<dbReference type="Pfam" id="PF00753">
    <property type="entry name" value="Lactamase_B"/>
    <property type="match status" value="1"/>
</dbReference>
<evidence type="ECO:0000313" key="2">
    <source>
        <dbReference type="EMBL" id="XDP44955.1"/>
    </source>
</evidence>
<dbReference type="InterPro" id="IPR001279">
    <property type="entry name" value="Metallo-B-lactamas"/>
</dbReference>
<sequence length="215" mass="22758">MQSVYPGVFRLQSSFGSNTYVVRAGSSTAVIDPGLALNAGRIVEELREAGLLGSVTHILLTHHDFDHVGAAPRLQDETGAVVRIGAADAEVLAGKRTAGTWPRQLMARVPARRLNGPIRGIAGAEEVFPGVTSVPTPGHTDGHVAFLAGEVLFAGDAIRAKSTRSPGGAEIIQFRLFPQALTNDRAEAVRSAEILRGLDARWLCPGHGRVREMAA</sequence>
<dbReference type="KEGG" id="spue:AB5L97_17065"/>
<proteinExistence type="predicted"/>
<dbReference type="RefSeq" id="WP_369045553.1">
    <property type="nucleotide sequence ID" value="NZ_CP163302.1"/>
</dbReference>
<dbReference type="InterPro" id="IPR036866">
    <property type="entry name" value="RibonucZ/Hydroxyglut_hydro"/>
</dbReference>
<dbReference type="SMART" id="SM00849">
    <property type="entry name" value="Lactamase_B"/>
    <property type="match status" value="1"/>
</dbReference>
<organism evidence="2">
    <name type="scientific">Sinomonas puerhi</name>
    <dbReference type="NCBI Taxonomy" id="3238584"/>
    <lineage>
        <taxon>Bacteria</taxon>
        <taxon>Bacillati</taxon>
        <taxon>Actinomycetota</taxon>
        <taxon>Actinomycetes</taxon>
        <taxon>Micrococcales</taxon>
        <taxon>Micrococcaceae</taxon>
        <taxon>Sinomonas</taxon>
    </lineage>
</organism>
<gene>
    <name evidence="2" type="ORF">AB5L97_17065</name>
</gene>
<dbReference type="CDD" id="cd07721">
    <property type="entry name" value="yflN-like_MBL-fold"/>
    <property type="match status" value="1"/>
</dbReference>
<dbReference type="AlphaFoldDB" id="A0AB39L2C9"/>
<feature type="domain" description="Metallo-beta-lactamase" evidence="1">
    <location>
        <begin position="16"/>
        <end position="207"/>
    </location>
</feature>
<name>A0AB39L2C9_9MICC</name>
<dbReference type="PANTHER" id="PTHR42951">
    <property type="entry name" value="METALLO-BETA-LACTAMASE DOMAIN-CONTAINING"/>
    <property type="match status" value="1"/>
</dbReference>
<evidence type="ECO:0000259" key="1">
    <source>
        <dbReference type="SMART" id="SM00849"/>
    </source>
</evidence>
<protein>
    <submittedName>
        <fullName evidence="2">MBL fold metallo-hydrolase</fullName>
    </submittedName>
</protein>
<dbReference type="SUPFAM" id="SSF56281">
    <property type="entry name" value="Metallo-hydrolase/oxidoreductase"/>
    <property type="match status" value="1"/>
</dbReference>
<dbReference type="InterPro" id="IPR050855">
    <property type="entry name" value="NDM-1-like"/>
</dbReference>
<accession>A0AB39L2C9</accession>